<sequence>MMPNGDAQVSFGFFQLPSGSGQHVNQSYLSKCHRKTREAAVCGLILLQTLNNLPSNTPNNGKTRYPLEFVQPFHRIQASKYNNPCHPTLQTSYRPQLPTMMVARLSLAFKNRSWIQADLPFHPSCRCHSTSSSASDRFPSQVDLASSQMSSNSGLIEP</sequence>
<feature type="region of interest" description="Disordered" evidence="1">
    <location>
        <begin position="131"/>
        <end position="158"/>
    </location>
</feature>
<organism evidence="2 3">
    <name type="scientific">Panagrellus redivivus</name>
    <name type="common">Microworm</name>
    <dbReference type="NCBI Taxonomy" id="6233"/>
    <lineage>
        <taxon>Eukaryota</taxon>
        <taxon>Metazoa</taxon>
        <taxon>Ecdysozoa</taxon>
        <taxon>Nematoda</taxon>
        <taxon>Chromadorea</taxon>
        <taxon>Rhabditida</taxon>
        <taxon>Tylenchina</taxon>
        <taxon>Panagrolaimomorpha</taxon>
        <taxon>Panagrolaimoidea</taxon>
        <taxon>Panagrolaimidae</taxon>
        <taxon>Panagrellus</taxon>
    </lineage>
</organism>
<evidence type="ECO:0000313" key="2">
    <source>
        <dbReference type="Proteomes" id="UP000492821"/>
    </source>
</evidence>
<evidence type="ECO:0000256" key="1">
    <source>
        <dbReference type="SAM" id="MobiDB-lite"/>
    </source>
</evidence>
<evidence type="ECO:0000313" key="3">
    <source>
        <dbReference type="WBParaSite" id="Pan_g12710.t1"/>
    </source>
</evidence>
<proteinExistence type="predicted"/>
<reference evidence="3" key="2">
    <citation type="submission" date="2020-10" db="UniProtKB">
        <authorList>
            <consortium name="WormBaseParasite"/>
        </authorList>
    </citation>
    <scope>IDENTIFICATION</scope>
</reference>
<feature type="compositionally biased region" description="Polar residues" evidence="1">
    <location>
        <begin position="143"/>
        <end position="158"/>
    </location>
</feature>
<dbReference type="WBParaSite" id="Pan_g12710.t1">
    <property type="protein sequence ID" value="Pan_g12710.t1"/>
    <property type="gene ID" value="Pan_g12710"/>
</dbReference>
<reference evidence="2" key="1">
    <citation type="journal article" date="2013" name="Genetics">
        <title>The draft genome and transcriptome of Panagrellus redivivus are shaped by the harsh demands of a free-living lifestyle.</title>
        <authorList>
            <person name="Srinivasan J."/>
            <person name="Dillman A.R."/>
            <person name="Macchietto M.G."/>
            <person name="Heikkinen L."/>
            <person name="Lakso M."/>
            <person name="Fracchia K.M."/>
            <person name="Antoshechkin I."/>
            <person name="Mortazavi A."/>
            <person name="Wong G."/>
            <person name="Sternberg P.W."/>
        </authorList>
    </citation>
    <scope>NUCLEOTIDE SEQUENCE [LARGE SCALE GENOMIC DNA]</scope>
    <source>
        <strain evidence="2">MT8872</strain>
    </source>
</reference>
<protein>
    <submittedName>
        <fullName evidence="3">DRBM domain-containing protein</fullName>
    </submittedName>
</protein>
<dbReference type="AlphaFoldDB" id="A0A7E4UTP8"/>
<name>A0A7E4UTP8_PANRE</name>
<keyword evidence="2" id="KW-1185">Reference proteome</keyword>
<dbReference type="Proteomes" id="UP000492821">
    <property type="component" value="Unassembled WGS sequence"/>
</dbReference>
<accession>A0A7E4UTP8</accession>